<name>A0A6H5IZ86_9HYME</name>
<protein>
    <submittedName>
        <fullName evidence="1">Uncharacterized protein</fullName>
    </submittedName>
</protein>
<reference evidence="1 2" key="1">
    <citation type="submission" date="2020-02" db="EMBL/GenBank/DDBJ databases">
        <authorList>
            <person name="Ferguson B K."/>
        </authorList>
    </citation>
    <scope>NUCLEOTIDE SEQUENCE [LARGE SCALE GENOMIC DNA]</scope>
</reference>
<organism evidence="1 2">
    <name type="scientific">Trichogramma brassicae</name>
    <dbReference type="NCBI Taxonomy" id="86971"/>
    <lineage>
        <taxon>Eukaryota</taxon>
        <taxon>Metazoa</taxon>
        <taxon>Ecdysozoa</taxon>
        <taxon>Arthropoda</taxon>
        <taxon>Hexapoda</taxon>
        <taxon>Insecta</taxon>
        <taxon>Pterygota</taxon>
        <taxon>Neoptera</taxon>
        <taxon>Endopterygota</taxon>
        <taxon>Hymenoptera</taxon>
        <taxon>Apocrita</taxon>
        <taxon>Proctotrupomorpha</taxon>
        <taxon>Chalcidoidea</taxon>
        <taxon>Trichogrammatidae</taxon>
        <taxon>Trichogramma</taxon>
    </lineage>
</organism>
<sequence length="157" mass="18184">MICKCLIDLFMYPSLTICRSRAAFSSSICRIHGHLLVRLNCECNKLPAQTAHRSMRALRPILPTHPSRLPDRGWHAYLEVHFVYMWRLQPSQNQTRRSRRCLGLPPSSSDRYRRELRTSIGLRAASRIPFTPGAVAYTDVDPPCPNRKYICDVQKLY</sequence>
<dbReference type="AlphaFoldDB" id="A0A6H5IZ86"/>
<evidence type="ECO:0000313" key="1">
    <source>
        <dbReference type="EMBL" id="CAB0042634.1"/>
    </source>
</evidence>
<gene>
    <name evidence="1" type="ORF">TBRA_LOCUS14244</name>
</gene>
<keyword evidence="2" id="KW-1185">Reference proteome</keyword>
<proteinExistence type="predicted"/>
<dbReference type="EMBL" id="CADCXV010001213">
    <property type="protein sequence ID" value="CAB0042634.1"/>
    <property type="molecule type" value="Genomic_DNA"/>
</dbReference>
<evidence type="ECO:0000313" key="2">
    <source>
        <dbReference type="Proteomes" id="UP000479190"/>
    </source>
</evidence>
<accession>A0A6H5IZ86</accession>
<dbReference type="Proteomes" id="UP000479190">
    <property type="component" value="Unassembled WGS sequence"/>
</dbReference>